<organism evidence="1 2">
    <name type="scientific">Roseisalinus antarcticus</name>
    <dbReference type="NCBI Taxonomy" id="254357"/>
    <lineage>
        <taxon>Bacteria</taxon>
        <taxon>Pseudomonadati</taxon>
        <taxon>Pseudomonadota</taxon>
        <taxon>Alphaproteobacteria</taxon>
        <taxon>Rhodobacterales</taxon>
        <taxon>Roseobacteraceae</taxon>
        <taxon>Roseisalinus</taxon>
    </lineage>
</organism>
<dbReference type="PANTHER" id="PTHR30050">
    <property type="entry name" value="CHROMOSOMAL REPLICATION INITIATOR PROTEIN DNAA"/>
    <property type="match status" value="1"/>
</dbReference>
<protein>
    <submittedName>
        <fullName evidence="1">DnaA regulatory inactivator Hda</fullName>
    </submittedName>
</protein>
<accession>A0A1Y5ST13</accession>
<dbReference type="GO" id="GO:0005886">
    <property type="term" value="C:plasma membrane"/>
    <property type="evidence" value="ECO:0007669"/>
    <property type="project" value="TreeGrafter"/>
</dbReference>
<dbReference type="EMBL" id="FWFZ01000008">
    <property type="protein sequence ID" value="SLN47427.1"/>
    <property type="molecule type" value="Genomic_DNA"/>
</dbReference>
<dbReference type="GO" id="GO:0003688">
    <property type="term" value="F:DNA replication origin binding"/>
    <property type="evidence" value="ECO:0007669"/>
    <property type="project" value="TreeGrafter"/>
</dbReference>
<dbReference type="OrthoDB" id="7390113at2"/>
<name>A0A1Y5ST13_9RHOB</name>
<evidence type="ECO:0000313" key="1">
    <source>
        <dbReference type="EMBL" id="SLN47427.1"/>
    </source>
</evidence>
<dbReference type="GO" id="GO:0006270">
    <property type="term" value="P:DNA replication initiation"/>
    <property type="evidence" value="ECO:0007669"/>
    <property type="project" value="TreeGrafter"/>
</dbReference>
<sequence>MSDQLAFDWPPRVTFGAEAYFVSEANAAAYAMVTAPKGWPDGKLVVTGPTGSGKTHLARLFADNAGAVILDAPRISGAAPLPDASNVVVEDADRLPPQAEEYLFHLHNRLRAEGGRLLLTAARPPSRWPLTLPDLASRLQAATVVTIGDPDDRLLSAVLMKLMQDRQLSPDPRLVPWLIKRMDRSFAAAAAIIARLDLEALGAKRRITARFAGEILDFDTDDS</sequence>
<keyword evidence="2" id="KW-1185">Reference proteome</keyword>
<dbReference type="AlphaFoldDB" id="A0A1Y5ST13"/>
<gene>
    <name evidence="1" type="primary">hda</name>
    <name evidence="1" type="ORF">ROA7023_01992</name>
</gene>
<dbReference type="Proteomes" id="UP000193900">
    <property type="component" value="Unassembled WGS sequence"/>
</dbReference>
<reference evidence="1 2" key="1">
    <citation type="submission" date="2017-03" db="EMBL/GenBank/DDBJ databases">
        <authorList>
            <person name="Afonso C.L."/>
            <person name="Miller P.J."/>
            <person name="Scott M.A."/>
            <person name="Spackman E."/>
            <person name="Goraichik I."/>
            <person name="Dimitrov K.M."/>
            <person name="Suarez D.L."/>
            <person name="Swayne D.E."/>
        </authorList>
    </citation>
    <scope>NUCLEOTIDE SEQUENCE [LARGE SCALE GENOMIC DNA]</scope>
    <source>
        <strain evidence="1 2">CECT 7023</strain>
    </source>
</reference>
<dbReference type="Gene3D" id="1.10.8.60">
    <property type="match status" value="1"/>
</dbReference>
<dbReference type="RefSeq" id="WP_085878842.1">
    <property type="nucleotide sequence ID" value="NZ_FWFZ01000008.1"/>
</dbReference>
<dbReference type="InterPro" id="IPR027417">
    <property type="entry name" value="P-loop_NTPase"/>
</dbReference>
<dbReference type="PANTHER" id="PTHR30050:SF5">
    <property type="entry name" value="DNAA REGULATORY INACTIVATOR HDA"/>
    <property type="match status" value="1"/>
</dbReference>
<evidence type="ECO:0000313" key="2">
    <source>
        <dbReference type="Proteomes" id="UP000193900"/>
    </source>
</evidence>
<proteinExistence type="predicted"/>
<dbReference type="SUPFAM" id="SSF52540">
    <property type="entry name" value="P-loop containing nucleoside triphosphate hydrolases"/>
    <property type="match status" value="1"/>
</dbReference>
<dbReference type="Gene3D" id="3.40.50.300">
    <property type="entry name" value="P-loop containing nucleotide triphosphate hydrolases"/>
    <property type="match status" value="1"/>
</dbReference>